<dbReference type="Gene3D" id="1.10.3720.10">
    <property type="entry name" value="MetI-like"/>
    <property type="match status" value="1"/>
</dbReference>
<keyword evidence="10" id="KW-1185">Reference proteome</keyword>
<protein>
    <submittedName>
        <fullName evidence="9">ABC transporter permease</fullName>
    </submittedName>
</protein>
<proteinExistence type="inferred from homology"/>
<feature type="domain" description="ABC transmembrane type-1" evidence="8">
    <location>
        <begin position="96"/>
        <end position="293"/>
    </location>
</feature>
<keyword evidence="4 7" id="KW-0812">Transmembrane</keyword>
<evidence type="ECO:0000259" key="8">
    <source>
        <dbReference type="PROSITE" id="PS50928"/>
    </source>
</evidence>
<reference evidence="9 10" key="1">
    <citation type="submission" date="2021-06" db="EMBL/GenBank/DDBJ databases">
        <title>Description of novel taxa of the family Lachnospiraceae.</title>
        <authorList>
            <person name="Chaplin A.V."/>
            <person name="Sokolova S.R."/>
            <person name="Pikina A.P."/>
            <person name="Korzhanova M."/>
            <person name="Belova V."/>
            <person name="Korostin D."/>
            <person name="Efimov B.A."/>
        </authorList>
    </citation>
    <scope>NUCLEOTIDE SEQUENCE [LARGE SCALE GENOMIC DNA]</scope>
    <source>
        <strain evidence="9 10">ASD4241</strain>
    </source>
</reference>
<feature type="transmembrane region" description="Helical" evidence="7">
    <location>
        <begin position="277"/>
        <end position="300"/>
    </location>
</feature>
<dbReference type="SUPFAM" id="SSF161098">
    <property type="entry name" value="MetI-like"/>
    <property type="match status" value="1"/>
</dbReference>
<dbReference type="PANTHER" id="PTHR43163:SF6">
    <property type="entry name" value="DIPEPTIDE TRANSPORT SYSTEM PERMEASE PROTEIN DPPB-RELATED"/>
    <property type="match status" value="1"/>
</dbReference>
<evidence type="ECO:0000313" key="9">
    <source>
        <dbReference type="EMBL" id="MBU9727739.1"/>
    </source>
</evidence>
<dbReference type="PANTHER" id="PTHR43163">
    <property type="entry name" value="DIPEPTIDE TRANSPORT SYSTEM PERMEASE PROTEIN DPPB-RELATED"/>
    <property type="match status" value="1"/>
</dbReference>
<feature type="transmembrane region" description="Helical" evidence="7">
    <location>
        <begin position="100"/>
        <end position="122"/>
    </location>
</feature>
<dbReference type="PROSITE" id="PS50928">
    <property type="entry name" value="ABC_TM1"/>
    <property type="match status" value="1"/>
</dbReference>
<dbReference type="EMBL" id="JAHQCX010000013">
    <property type="protein sequence ID" value="MBU9727739.1"/>
    <property type="molecule type" value="Genomic_DNA"/>
</dbReference>
<name>A0ABS6KB42_9FIRM</name>
<evidence type="ECO:0000256" key="2">
    <source>
        <dbReference type="ARBA" id="ARBA00022448"/>
    </source>
</evidence>
<accession>A0ABS6KB42</accession>
<evidence type="ECO:0000256" key="7">
    <source>
        <dbReference type="RuleBase" id="RU363032"/>
    </source>
</evidence>
<feature type="transmembrane region" description="Helical" evidence="7">
    <location>
        <begin position="173"/>
        <end position="190"/>
    </location>
</feature>
<comment type="similarity">
    <text evidence="7">Belongs to the binding-protein-dependent transport system permease family.</text>
</comment>
<keyword evidence="6 7" id="KW-0472">Membrane</keyword>
<evidence type="ECO:0000256" key="1">
    <source>
        <dbReference type="ARBA" id="ARBA00004651"/>
    </source>
</evidence>
<dbReference type="InterPro" id="IPR045621">
    <property type="entry name" value="BPD_transp_1_N"/>
</dbReference>
<organism evidence="9 10">
    <name type="scientific">Diplocloster modestus</name>
    <dbReference type="NCBI Taxonomy" id="2850322"/>
    <lineage>
        <taxon>Bacteria</taxon>
        <taxon>Bacillati</taxon>
        <taxon>Bacillota</taxon>
        <taxon>Clostridia</taxon>
        <taxon>Lachnospirales</taxon>
        <taxon>Lachnospiraceae</taxon>
        <taxon>Diplocloster</taxon>
    </lineage>
</organism>
<dbReference type="Proteomes" id="UP001314681">
    <property type="component" value="Unassembled WGS sequence"/>
</dbReference>
<feature type="transmembrane region" description="Helical" evidence="7">
    <location>
        <begin position="243"/>
        <end position="265"/>
    </location>
</feature>
<feature type="transmembrane region" description="Helical" evidence="7">
    <location>
        <begin position="219"/>
        <end position="237"/>
    </location>
</feature>
<dbReference type="InterPro" id="IPR000515">
    <property type="entry name" value="MetI-like"/>
</dbReference>
<dbReference type="Pfam" id="PF19300">
    <property type="entry name" value="BPD_transp_1_N"/>
    <property type="match status" value="1"/>
</dbReference>
<keyword evidence="2 7" id="KW-0813">Transport</keyword>
<gene>
    <name evidence="9" type="ORF">KTH90_17145</name>
</gene>
<dbReference type="InterPro" id="IPR035906">
    <property type="entry name" value="MetI-like_sf"/>
</dbReference>
<sequence length="317" mass="34991">MGKYILNRLLWMIVIILGTSFIIFTILFFTPGDPAVIIAGGSANAADIENLRHIMGLDKSYLQQMGSFFYNTFIRFDLGTSWIYNKPVLQELLVRLPRTIIIGLPAMLLNLALGLPMGIFAATHEGKWQDSLTMGIAMIFISCPDFWVALLMILLFSAKLGWLPSYGIGGPEYYIMPIICSALGGIAVNARQTRASILGVFREDFITTARAKGQKERKVVFKHMLPNALMPIITSIGTGFARIVAGSAVIESVFSIPGVGLYLLTAINGRDYPVVRACVLFFAIFTAVSMLLVDMVYAFVDPRIKAQYSNAGKRRKI</sequence>
<keyword evidence="5 7" id="KW-1133">Transmembrane helix</keyword>
<comment type="caution">
    <text evidence="9">The sequence shown here is derived from an EMBL/GenBank/DDBJ whole genome shotgun (WGS) entry which is preliminary data.</text>
</comment>
<dbReference type="CDD" id="cd06261">
    <property type="entry name" value="TM_PBP2"/>
    <property type="match status" value="1"/>
</dbReference>
<evidence type="ECO:0000256" key="4">
    <source>
        <dbReference type="ARBA" id="ARBA00022692"/>
    </source>
</evidence>
<evidence type="ECO:0000256" key="5">
    <source>
        <dbReference type="ARBA" id="ARBA00022989"/>
    </source>
</evidence>
<evidence type="ECO:0000313" key="10">
    <source>
        <dbReference type="Proteomes" id="UP001314681"/>
    </source>
</evidence>
<comment type="subcellular location">
    <subcellularLocation>
        <location evidence="1 7">Cell membrane</location>
        <topology evidence="1 7">Multi-pass membrane protein</topology>
    </subcellularLocation>
</comment>
<feature type="transmembrane region" description="Helical" evidence="7">
    <location>
        <begin position="9"/>
        <end position="29"/>
    </location>
</feature>
<keyword evidence="3" id="KW-1003">Cell membrane</keyword>
<dbReference type="RefSeq" id="WP_158354449.1">
    <property type="nucleotide sequence ID" value="NZ_JAHQCX010000013.1"/>
</dbReference>
<feature type="transmembrane region" description="Helical" evidence="7">
    <location>
        <begin position="134"/>
        <end position="158"/>
    </location>
</feature>
<dbReference type="Pfam" id="PF00528">
    <property type="entry name" value="BPD_transp_1"/>
    <property type="match status" value="1"/>
</dbReference>
<evidence type="ECO:0000256" key="3">
    <source>
        <dbReference type="ARBA" id="ARBA00022475"/>
    </source>
</evidence>
<evidence type="ECO:0000256" key="6">
    <source>
        <dbReference type="ARBA" id="ARBA00023136"/>
    </source>
</evidence>